<dbReference type="Proteomes" id="UP000234530">
    <property type="component" value="Chromosome"/>
</dbReference>
<dbReference type="AlphaFoldDB" id="A0A2H5EYA1"/>
<reference evidence="6 7" key="1">
    <citation type="journal article" date="2013" name="Antonie Van Leeuwenhoek">
        <title>Paracoccus zhejiangensis sp. nov., isolated from activated sludge in wastewater-treatment system.</title>
        <authorList>
            <person name="Wu Z.G."/>
            <person name="Zhang D.F."/>
            <person name="Liu Y.L."/>
            <person name="Wang F."/>
            <person name="Jiang X."/>
            <person name="Li C."/>
            <person name="Li S.P."/>
            <person name="Hong Q."/>
            <person name="Li W.J."/>
        </authorList>
    </citation>
    <scope>NUCLEOTIDE SEQUENCE [LARGE SCALE GENOMIC DNA]</scope>
    <source>
        <strain evidence="6 7">J6</strain>
    </source>
</reference>
<feature type="transmembrane region" description="Helical" evidence="5">
    <location>
        <begin position="12"/>
        <end position="32"/>
    </location>
</feature>
<comment type="subcellular location">
    <subcellularLocation>
        <location evidence="1">Endomembrane system</location>
        <topology evidence="1">Multi-pass membrane protein</topology>
    </subcellularLocation>
</comment>
<keyword evidence="2 5" id="KW-0812">Transmembrane</keyword>
<dbReference type="OrthoDB" id="7210610at2"/>
<evidence type="ECO:0000313" key="6">
    <source>
        <dbReference type="EMBL" id="AUH64282.1"/>
    </source>
</evidence>
<dbReference type="Gene3D" id="1.20.120.1630">
    <property type="match status" value="1"/>
</dbReference>
<organism evidence="6 7">
    <name type="scientific">Paracoccus zhejiangensis</name>
    <dbReference type="NCBI Taxonomy" id="1077935"/>
    <lineage>
        <taxon>Bacteria</taxon>
        <taxon>Pseudomonadati</taxon>
        <taxon>Pseudomonadota</taxon>
        <taxon>Alphaproteobacteria</taxon>
        <taxon>Rhodobacterales</taxon>
        <taxon>Paracoccaceae</taxon>
        <taxon>Paracoccus</taxon>
    </lineage>
</organism>
<evidence type="ECO:0000313" key="7">
    <source>
        <dbReference type="Proteomes" id="UP000234530"/>
    </source>
</evidence>
<dbReference type="GO" id="GO:0032259">
    <property type="term" value="P:methylation"/>
    <property type="evidence" value="ECO:0007669"/>
    <property type="project" value="UniProtKB-KW"/>
</dbReference>
<dbReference type="InterPro" id="IPR052527">
    <property type="entry name" value="Metal_cation-efflux_comp"/>
</dbReference>
<keyword evidence="3 5" id="KW-1133">Transmembrane helix</keyword>
<dbReference type="EMBL" id="CP025430">
    <property type="protein sequence ID" value="AUH64282.1"/>
    <property type="molecule type" value="Genomic_DNA"/>
</dbReference>
<evidence type="ECO:0000256" key="4">
    <source>
        <dbReference type="ARBA" id="ARBA00023136"/>
    </source>
</evidence>
<evidence type="ECO:0000256" key="3">
    <source>
        <dbReference type="ARBA" id="ARBA00022989"/>
    </source>
</evidence>
<gene>
    <name evidence="6" type="ORF">CX676_09010</name>
</gene>
<keyword evidence="6" id="KW-0489">Methyltransferase</keyword>
<dbReference type="GO" id="GO:0012505">
    <property type="term" value="C:endomembrane system"/>
    <property type="evidence" value="ECO:0007669"/>
    <property type="project" value="UniProtKB-SubCell"/>
</dbReference>
<dbReference type="PANTHER" id="PTHR43847:SF1">
    <property type="entry name" value="BLL3993 PROTEIN"/>
    <property type="match status" value="1"/>
</dbReference>
<evidence type="ECO:0000256" key="5">
    <source>
        <dbReference type="SAM" id="Phobius"/>
    </source>
</evidence>
<protein>
    <submittedName>
        <fullName evidence="6">Isoprenylcysteine carboxylmethyltransferase family protein</fullName>
    </submittedName>
</protein>
<keyword evidence="6" id="KW-0808">Transferase</keyword>
<dbReference type="InterPro" id="IPR007318">
    <property type="entry name" value="Phopholipid_MeTrfase"/>
</dbReference>
<sequence length="201" mass="22320">MAQAVNQQKRINLLRLAFLLVLPILLFVPPHLPLYSEGHEVIEAIGTLILIAGVLGRFWSILYVGGHKNAQVMQDGPYSMTRNPLYFFSTVAAFGIGLMLGAFSFAILLASVVGTILYITARREAAFLSGHFGADYAAYAARVPFFIPDPRLYHTRTQVMFNARSLRSNLFDALVFLSFIPLVELIDGFKAAISFTGFNLW</sequence>
<name>A0A2H5EYA1_9RHOB</name>
<dbReference type="GO" id="GO:0008168">
    <property type="term" value="F:methyltransferase activity"/>
    <property type="evidence" value="ECO:0007669"/>
    <property type="project" value="UniProtKB-KW"/>
</dbReference>
<evidence type="ECO:0000256" key="1">
    <source>
        <dbReference type="ARBA" id="ARBA00004127"/>
    </source>
</evidence>
<keyword evidence="4 5" id="KW-0472">Membrane</keyword>
<dbReference type="PANTHER" id="PTHR43847">
    <property type="entry name" value="BLL3993 PROTEIN"/>
    <property type="match status" value="1"/>
</dbReference>
<dbReference type="KEGG" id="pzh:CX676_09010"/>
<keyword evidence="7" id="KW-1185">Reference proteome</keyword>
<feature type="transmembrane region" description="Helical" evidence="5">
    <location>
        <begin position="85"/>
        <end position="118"/>
    </location>
</feature>
<evidence type="ECO:0000256" key="2">
    <source>
        <dbReference type="ARBA" id="ARBA00022692"/>
    </source>
</evidence>
<proteinExistence type="predicted"/>
<feature type="transmembrane region" description="Helical" evidence="5">
    <location>
        <begin position="44"/>
        <end position="64"/>
    </location>
</feature>
<dbReference type="Pfam" id="PF04191">
    <property type="entry name" value="PEMT"/>
    <property type="match status" value="1"/>
</dbReference>
<accession>A0A2H5EYA1</accession>